<dbReference type="SUPFAM" id="SSF47576">
    <property type="entry name" value="Calponin-homology domain, CH-domain"/>
    <property type="match status" value="1"/>
</dbReference>
<evidence type="ECO:0000256" key="1">
    <source>
        <dbReference type="ARBA" id="ARBA00009631"/>
    </source>
</evidence>
<dbReference type="GO" id="GO:0051015">
    <property type="term" value="F:actin filament binding"/>
    <property type="evidence" value="ECO:0007669"/>
    <property type="project" value="TreeGrafter"/>
</dbReference>
<accession>A0A9W3B695</accession>
<dbReference type="AlphaFoldDB" id="A0A9W3B695"/>
<gene>
    <name evidence="6" type="primary">LOC106079989</name>
</gene>
<organism evidence="5 6">
    <name type="scientific">Biomphalaria glabrata</name>
    <name type="common">Bloodfluke planorb</name>
    <name type="synonym">Freshwater snail</name>
    <dbReference type="NCBI Taxonomy" id="6526"/>
    <lineage>
        <taxon>Eukaryota</taxon>
        <taxon>Metazoa</taxon>
        <taxon>Spiralia</taxon>
        <taxon>Lophotrochozoa</taxon>
        <taxon>Mollusca</taxon>
        <taxon>Gastropoda</taxon>
        <taxon>Heterobranchia</taxon>
        <taxon>Euthyneura</taxon>
        <taxon>Panpulmonata</taxon>
        <taxon>Hygrophila</taxon>
        <taxon>Lymnaeoidea</taxon>
        <taxon>Planorbidae</taxon>
        <taxon>Biomphalaria</taxon>
    </lineage>
</organism>
<dbReference type="InterPro" id="IPR000557">
    <property type="entry name" value="Calponin_repeat"/>
</dbReference>
<dbReference type="GeneID" id="106079989"/>
<reference evidence="6" key="1">
    <citation type="submission" date="2025-08" db="UniProtKB">
        <authorList>
            <consortium name="RefSeq"/>
        </authorList>
    </citation>
    <scope>IDENTIFICATION</scope>
</reference>
<dbReference type="PROSITE" id="PS51122">
    <property type="entry name" value="CALPONIN_2"/>
    <property type="match status" value="1"/>
</dbReference>
<dbReference type="Pfam" id="PF00402">
    <property type="entry name" value="Calponin"/>
    <property type="match status" value="1"/>
</dbReference>
<evidence type="ECO:0000256" key="3">
    <source>
        <dbReference type="SAM" id="MobiDB-lite"/>
    </source>
</evidence>
<dbReference type="RefSeq" id="XP_055894988.1">
    <property type="nucleotide sequence ID" value="XM_056039013.1"/>
</dbReference>
<dbReference type="InterPro" id="IPR001715">
    <property type="entry name" value="CH_dom"/>
</dbReference>
<comment type="similarity">
    <text evidence="1 2">Belongs to the calponin family.</text>
</comment>
<dbReference type="InterPro" id="IPR050606">
    <property type="entry name" value="Calponin-like"/>
</dbReference>
<dbReference type="SMART" id="SM00033">
    <property type="entry name" value="CH"/>
    <property type="match status" value="1"/>
</dbReference>
<dbReference type="Gene3D" id="1.10.418.10">
    <property type="entry name" value="Calponin-like domain"/>
    <property type="match status" value="1"/>
</dbReference>
<feature type="region of interest" description="Disordered" evidence="3">
    <location>
        <begin position="183"/>
        <end position="204"/>
    </location>
</feature>
<dbReference type="Proteomes" id="UP001165740">
    <property type="component" value="Chromosome 8"/>
</dbReference>
<name>A0A9W3B695_BIOGL</name>
<dbReference type="PROSITE" id="PS01052">
    <property type="entry name" value="CALPONIN_1"/>
    <property type="match status" value="1"/>
</dbReference>
<evidence type="ECO:0000313" key="6">
    <source>
        <dbReference type="RefSeq" id="XP_055894988.1"/>
    </source>
</evidence>
<proteinExistence type="inferred from homology"/>
<sequence length="204" mass="22621">MATRPRGYGLTGEVNRKIASKYDLELEQRARLWIEAVLEEQISDEDRSQSLGMDRFQAALKDGTILCKLINKIKPGVMTKKMNTSKMPFLQMENISNFLEACEKLGVSKTDLFQTVDLYDKINMVQVVNCIYALGRKAPKVGYNGPSLGVKEADENPRNFSPETLNAGQSVIGLQMGTNKGANQSGMNFGRSRSINEHGLNGNI</sequence>
<protein>
    <recommendedName>
        <fullName evidence="2">Transgelin</fullName>
    </recommendedName>
</protein>
<evidence type="ECO:0000256" key="2">
    <source>
        <dbReference type="RuleBase" id="RU361224"/>
    </source>
</evidence>
<feature type="compositionally biased region" description="Polar residues" evidence="3">
    <location>
        <begin position="183"/>
        <end position="193"/>
    </location>
</feature>
<dbReference type="InterPro" id="IPR003096">
    <property type="entry name" value="SM22_calponin"/>
</dbReference>
<dbReference type="PANTHER" id="PTHR47385">
    <property type="entry name" value="CALPONIN"/>
    <property type="match status" value="1"/>
</dbReference>
<dbReference type="OMA" id="WIKTITG"/>
<dbReference type="PANTHER" id="PTHR47385:SF14">
    <property type="entry name" value="TRANSGELIN"/>
    <property type="match status" value="1"/>
</dbReference>
<evidence type="ECO:0000313" key="5">
    <source>
        <dbReference type="Proteomes" id="UP001165740"/>
    </source>
</evidence>
<keyword evidence="5" id="KW-1185">Reference proteome</keyword>
<dbReference type="GO" id="GO:0007015">
    <property type="term" value="P:actin filament organization"/>
    <property type="evidence" value="ECO:0007669"/>
    <property type="project" value="TreeGrafter"/>
</dbReference>
<dbReference type="InterPro" id="IPR036872">
    <property type="entry name" value="CH_dom_sf"/>
</dbReference>
<dbReference type="GO" id="GO:0015629">
    <property type="term" value="C:actin cytoskeleton"/>
    <property type="evidence" value="ECO:0007669"/>
    <property type="project" value="TreeGrafter"/>
</dbReference>
<dbReference type="PROSITE" id="PS50021">
    <property type="entry name" value="CH"/>
    <property type="match status" value="1"/>
</dbReference>
<dbReference type="Pfam" id="PF00307">
    <property type="entry name" value="CH"/>
    <property type="match status" value="1"/>
</dbReference>
<dbReference type="PRINTS" id="PR00888">
    <property type="entry name" value="SM22CALPONIN"/>
</dbReference>
<dbReference type="OrthoDB" id="21595at2759"/>
<feature type="domain" description="Calponin-homology (CH)" evidence="4">
    <location>
        <begin position="24"/>
        <end position="139"/>
    </location>
</feature>
<evidence type="ECO:0000259" key="4">
    <source>
        <dbReference type="PROSITE" id="PS50021"/>
    </source>
</evidence>